<name>A0ACB5U2N9_AMBMO</name>
<evidence type="ECO:0000313" key="1">
    <source>
        <dbReference type="EMBL" id="GMF00666.1"/>
    </source>
</evidence>
<evidence type="ECO:0000313" key="2">
    <source>
        <dbReference type="Proteomes" id="UP001165064"/>
    </source>
</evidence>
<keyword evidence="2" id="KW-1185">Reference proteome</keyword>
<gene>
    <name evidence="1" type="ORF">Amon02_001105800</name>
</gene>
<accession>A0ACB5U2N9</accession>
<organism evidence="1 2">
    <name type="scientific">Ambrosiozyma monospora</name>
    <name type="common">Yeast</name>
    <name type="synonym">Endomycopsis monosporus</name>
    <dbReference type="NCBI Taxonomy" id="43982"/>
    <lineage>
        <taxon>Eukaryota</taxon>
        <taxon>Fungi</taxon>
        <taxon>Dikarya</taxon>
        <taxon>Ascomycota</taxon>
        <taxon>Saccharomycotina</taxon>
        <taxon>Pichiomycetes</taxon>
        <taxon>Pichiales</taxon>
        <taxon>Pichiaceae</taxon>
        <taxon>Ambrosiozyma</taxon>
    </lineage>
</organism>
<dbReference type="EMBL" id="BSXS01011505">
    <property type="protein sequence ID" value="GMF00666.1"/>
    <property type="molecule type" value="Genomic_DNA"/>
</dbReference>
<proteinExistence type="predicted"/>
<sequence length="261" mass="29821">MEKPKLYRIPSRKRSSSRSRRYSTHHTTTSSTNLTSSTTTSTGSTNSNSGIINPTRKSRSRSRNRSRRRHSSTSTTRPKSQEWATSFTSTSTSTKNDSAIDDSSSAAAAPVYKLNEVKASLDNSLPSDYFKQDILSVLQALRIPKWRKIQATPENISLITLERISGAMTNSIYKVTYKNYYPLLLRLYGDNLDDIIDRENELLMLHRLSLRNIGPKLLGCFTNGRFEEFLNNSITLNKEQIKDKRISRMIARRMKELHFVC</sequence>
<dbReference type="Proteomes" id="UP001165064">
    <property type="component" value="Unassembled WGS sequence"/>
</dbReference>
<protein>
    <submittedName>
        <fullName evidence="1">Unnamed protein product</fullName>
    </submittedName>
</protein>
<comment type="caution">
    <text evidence="1">The sequence shown here is derived from an EMBL/GenBank/DDBJ whole genome shotgun (WGS) entry which is preliminary data.</text>
</comment>
<reference evidence="1" key="1">
    <citation type="submission" date="2023-04" db="EMBL/GenBank/DDBJ databases">
        <title>Ambrosiozyma monospora NBRC 10751.</title>
        <authorList>
            <person name="Ichikawa N."/>
            <person name="Sato H."/>
            <person name="Tonouchi N."/>
        </authorList>
    </citation>
    <scope>NUCLEOTIDE SEQUENCE</scope>
    <source>
        <strain evidence="1">NBRC 10751</strain>
    </source>
</reference>